<comment type="caution">
    <text evidence="1">The sequence shown here is derived from an EMBL/GenBank/DDBJ whole genome shotgun (WGS) entry which is preliminary data.</text>
</comment>
<dbReference type="Proteomes" id="UP000321436">
    <property type="component" value="Unassembled WGS sequence"/>
</dbReference>
<keyword evidence="2" id="KW-1185">Reference proteome</keyword>
<sequence>MNISEREMRETAFLFFIYNHSDRIKIKFSKLIFCIVNSSIFEKHEVLFHGLEIADPIKKFNIVINTLDM</sequence>
<evidence type="ECO:0000313" key="2">
    <source>
        <dbReference type="Proteomes" id="UP000321436"/>
    </source>
</evidence>
<accession>A0A512RM28</accession>
<reference evidence="1 2" key="1">
    <citation type="submission" date="2019-07" db="EMBL/GenBank/DDBJ databases">
        <title>Whole genome shotgun sequence of Chitinophaga cymbidii NBRC 109752.</title>
        <authorList>
            <person name="Hosoyama A."/>
            <person name="Uohara A."/>
            <person name="Ohji S."/>
            <person name="Ichikawa N."/>
        </authorList>
    </citation>
    <scope>NUCLEOTIDE SEQUENCE [LARGE SCALE GENOMIC DNA]</scope>
    <source>
        <strain evidence="1 2">NBRC 109752</strain>
    </source>
</reference>
<dbReference type="EMBL" id="BKAU01000002">
    <property type="protein sequence ID" value="GEP96746.1"/>
    <property type="molecule type" value="Genomic_DNA"/>
</dbReference>
<proteinExistence type="predicted"/>
<protein>
    <submittedName>
        <fullName evidence="1">Uncharacterized protein</fullName>
    </submittedName>
</protein>
<gene>
    <name evidence="1" type="ORF">CCY01nite_30060</name>
</gene>
<evidence type="ECO:0000313" key="1">
    <source>
        <dbReference type="EMBL" id="GEP96746.1"/>
    </source>
</evidence>
<dbReference type="AlphaFoldDB" id="A0A512RM28"/>
<organism evidence="1 2">
    <name type="scientific">Chitinophaga cymbidii</name>
    <dbReference type="NCBI Taxonomy" id="1096750"/>
    <lineage>
        <taxon>Bacteria</taxon>
        <taxon>Pseudomonadati</taxon>
        <taxon>Bacteroidota</taxon>
        <taxon>Chitinophagia</taxon>
        <taxon>Chitinophagales</taxon>
        <taxon>Chitinophagaceae</taxon>
        <taxon>Chitinophaga</taxon>
    </lineage>
</organism>
<name>A0A512RM28_9BACT</name>